<dbReference type="InterPro" id="IPR007354">
    <property type="entry name" value="CruF-like"/>
</dbReference>
<dbReference type="RefSeq" id="WP_253656101.1">
    <property type="nucleotide sequence ID" value="NZ_BAAAOE010000002.1"/>
</dbReference>
<feature type="transmembrane region" description="Helical" evidence="1">
    <location>
        <begin position="141"/>
        <end position="158"/>
    </location>
</feature>
<feature type="transmembrane region" description="Helical" evidence="1">
    <location>
        <begin position="46"/>
        <end position="64"/>
    </location>
</feature>
<feature type="transmembrane region" description="Helical" evidence="1">
    <location>
        <begin position="71"/>
        <end position="90"/>
    </location>
</feature>
<evidence type="ECO:0000313" key="3">
    <source>
        <dbReference type="Proteomes" id="UP001205740"/>
    </source>
</evidence>
<accession>A0ABT1H5M4</accession>
<evidence type="ECO:0000256" key="1">
    <source>
        <dbReference type="SAM" id="Phobius"/>
    </source>
</evidence>
<feature type="transmembrane region" description="Helical" evidence="1">
    <location>
        <begin position="183"/>
        <end position="202"/>
    </location>
</feature>
<evidence type="ECO:0000313" key="2">
    <source>
        <dbReference type="EMBL" id="MCP2162538.1"/>
    </source>
</evidence>
<dbReference type="PANTHER" id="PTHR39419:SF1">
    <property type="entry name" value="SLL0814 PROTEIN"/>
    <property type="match status" value="1"/>
</dbReference>
<feature type="transmembrane region" description="Helical" evidence="1">
    <location>
        <begin position="254"/>
        <end position="271"/>
    </location>
</feature>
<protein>
    <submittedName>
        <fullName evidence="2">Membrane protein</fullName>
    </submittedName>
</protein>
<feature type="transmembrane region" description="Helical" evidence="1">
    <location>
        <begin position="222"/>
        <end position="242"/>
    </location>
</feature>
<organism evidence="2 3">
    <name type="scientific">Williamsia serinedens</name>
    <dbReference type="NCBI Taxonomy" id="391736"/>
    <lineage>
        <taxon>Bacteria</taxon>
        <taxon>Bacillati</taxon>
        <taxon>Actinomycetota</taxon>
        <taxon>Actinomycetes</taxon>
        <taxon>Mycobacteriales</taxon>
        <taxon>Nocardiaceae</taxon>
        <taxon>Williamsia</taxon>
    </lineage>
</organism>
<keyword evidence="1" id="KW-0472">Membrane</keyword>
<proteinExistence type="predicted"/>
<keyword evidence="3" id="KW-1185">Reference proteome</keyword>
<gene>
    <name evidence="2" type="ORF">LX12_003746</name>
</gene>
<keyword evidence="1" id="KW-1133">Transmembrane helix</keyword>
<keyword evidence="1" id="KW-0812">Transmembrane</keyword>
<reference evidence="2 3" key="1">
    <citation type="submission" date="2022-06" db="EMBL/GenBank/DDBJ databases">
        <title>Genomic Encyclopedia of Archaeal and Bacterial Type Strains, Phase II (KMG-II): from individual species to whole genera.</title>
        <authorList>
            <person name="Goeker M."/>
        </authorList>
    </citation>
    <scope>NUCLEOTIDE SEQUENCE [LARGE SCALE GENOMIC DNA]</scope>
    <source>
        <strain evidence="2 3">DSM 45037</strain>
    </source>
</reference>
<sequence>MTAAATRPTAAPAPHALAPLALAAVGVSIAAQIAYPLAGPGVRDTVTVVVLASAVVAMAADALVALGVRRGLVVVVGVPVLAFAAEWSGTHTGFPFGTYSYAADRLHPQIAGVPIWISAAWLIGVWAVWRVAGIVVGDRALPRVALATVGLVGWDLYLDPQMVADDLWAWRSTDAGLPGMEQIPLTNFAGWALVGVVAMTLIEICRRGGVPMDTDPNRRVPVAALVWVVWTWIGSAFAQAFLLHDGDLRSGLGYGIVVMGVLAVPALVVAARPRRRVVRAGTMSA</sequence>
<dbReference type="Proteomes" id="UP001205740">
    <property type="component" value="Unassembled WGS sequence"/>
</dbReference>
<comment type="caution">
    <text evidence="2">The sequence shown here is derived from an EMBL/GenBank/DDBJ whole genome shotgun (WGS) entry which is preliminary data.</text>
</comment>
<feature type="transmembrane region" description="Helical" evidence="1">
    <location>
        <begin position="110"/>
        <end position="129"/>
    </location>
</feature>
<name>A0ABT1H5M4_9NOCA</name>
<dbReference type="PANTHER" id="PTHR39419">
    <property type="entry name" value="SLL0814 PROTEIN"/>
    <property type="match status" value="1"/>
</dbReference>
<dbReference type="Pfam" id="PF04240">
    <property type="entry name" value="Caroten_synth"/>
    <property type="match status" value="1"/>
</dbReference>
<dbReference type="EMBL" id="JAMTCG010000007">
    <property type="protein sequence ID" value="MCP2162538.1"/>
    <property type="molecule type" value="Genomic_DNA"/>
</dbReference>